<evidence type="ECO:0000256" key="3">
    <source>
        <dbReference type="ARBA" id="ARBA00022692"/>
    </source>
</evidence>
<organism evidence="8 9">
    <name type="scientific">Ostreococcus tauri</name>
    <name type="common">Marine green alga</name>
    <dbReference type="NCBI Taxonomy" id="70448"/>
    <lineage>
        <taxon>Eukaryota</taxon>
        <taxon>Viridiplantae</taxon>
        <taxon>Chlorophyta</taxon>
        <taxon>Mamiellophyceae</taxon>
        <taxon>Mamiellales</taxon>
        <taxon>Bathycoccaceae</taxon>
        <taxon>Ostreococcus</taxon>
    </lineage>
</organism>
<dbReference type="OrthoDB" id="440385at2759"/>
<dbReference type="KEGG" id="ota:OT_ostta03g03290"/>
<keyword evidence="3 6" id="KW-0812">Transmembrane</keyword>
<feature type="domain" description="Yip1" evidence="7">
    <location>
        <begin position="111"/>
        <end position="246"/>
    </location>
</feature>
<dbReference type="InterPro" id="IPR006977">
    <property type="entry name" value="Yip1_dom"/>
</dbReference>
<dbReference type="PANTHER" id="PTHR21236">
    <property type="entry name" value="GOLGI MEMBRANE PROTEIN YIP1"/>
    <property type="match status" value="1"/>
</dbReference>
<dbReference type="STRING" id="70448.A0A090M3C6"/>
<evidence type="ECO:0000256" key="6">
    <source>
        <dbReference type="RuleBase" id="RU361264"/>
    </source>
</evidence>
<comment type="subcellular location">
    <subcellularLocation>
        <location evidence="6">Golgi apparatus membrane</location>
        <topology evidence="6">Multi-pass membrane protein</topology>
    </subcellularLocation>
    <subcellularLocation>
        <location evidence="1">Membrane</location>
        <topology evidence="1">Multi-pass membrane protein</topology>
    </subcellularLocation>
</comment>
<gene>
    <name evidence="8" type="ORF">OT_ostta03g03290</name>
</gene>
<comment type="similarity">
    <text evidence="2 6">Belongs to the YIP1 family.</text>
</comment>
<dbReference type="GO" id="GO:0006888">
    <property type="term" value="P:endoplasmic reticulum to Golgi vesicle-mediated transport"/>
    <property type="evidence" value="ECO:0007669"/>
    <property type="project" value="InterPro"/>
</dbReference>
<evidence type="ECO:0000256" key="5">
    <source>
        <dbReference type="ARBA" id="ARBA00023136"/>
    </source>
</evidence>
<dbReference type="GO" id="GO:0048280">
    <property type="term" value="P:vesicle fusion with Golgi apparatus"/>
    <property type="evidence" value="ECO:0007669"/>
    <property type="project" value="TreeGrafter"/>
</dbReference>
<dbReference type="EMBL" id="CAID01000003">
    <property type="protein sequence ID" value="CEF97177.1"/>
    <property type="molecule type" value="Genomic_DNA"/>
</dbReference>
<dbReference type="Pfam" id="PF04893">
    <property type="entry name" value="Yip1"/>
    <property type="match status" value="1"/>
</dbReference>
<dbReference type="InterPro" id="IPR045231">
    <property type="entry name" value="Yip1/4-like"/>
</dbReference>
<sequence>MANVPPGAQGQAHGAGGNMQFMDFNAQAYPNYAAYGGGMGGGAYAGGGTTAYPPQAGGDGYGFGFGGAHQGGASFQGQEEDEPPLLEELGVDPKQIYRRTMGVLHPFKQEDTSDEDLAGPLMFCMAMGALHLLAGKLHFGYILGWSTLASLSMYWLLNQIIGGGDGIGLNRCGSILGYALLPMVGYSAIVLFLPSKTGTLSMALAALCVMWSSRKASTGLIQAMPQSEGKRMIVTYPCMMLYCLYIVFAMS</sequence>
<dbReference type="GO" id="GO:0005802">
    <property type="term" value="C:trans-Golgi network"/>
    <property type="evidence" value="ECO:0007669"/>
    <property type="project" value="TreeGrafter"/>
</dbReference>
<keyword evidence="4 6" id="KW-1133">Transmembrane helix</keyword>
<evidence type="ECO:0000313" key="9">
    <source>
        <dbReference type="Proteomes" id="UP000009170"/>
    </source>
</evidence>
<comment type="caution">
    <text evidence="6">Lacks conserved residue(s) required for the propagation of feature annotation.</text>
</comment>
<dbReference type="Proteomes" id="UP000009170">
    <property type="component" value="Unassembled WGS sequence"/>
</dbReference>
<name>A0A090M3C6_OSTTA</name>
<evidence type="ECO:0000256" key="2">
    <source>
        <dbReference type="ARBA" id="ARBA00010596"/>
    </source>
</evidence>
<keyword evidence="9" id="KW-1185">Reference proteome</keyword>
<reference evidence="8 9" key="2">
    <citation type="journal article" date="2014" name="BMC Genomics">
        <title>An improved genome of the model marine alga Ostreococcus tauri unfolds by assessing Illumina de novo assemblies.</title>
        <authorList>
            <person name="Blanc-Mathieu R."/>
            <person name="Verhelst B."/>
            <person name="Derelle E."/>
            <person name="Rombauts S."/>
            <person name="Bouget F.Y."/>
            <person name="Carre I."/>
            <person name="Chateau A."/>
            <person name="Eyre-Walker A."/>
            <person name="Grimsley N."/>
            <person name="Moreau H."/>
            <person name="Piegu B."/>
            <person name="Rivals E."/>
            <person name="Schackwitz W."/>
            <person name="Van de Peer Y."/>
            <person name="Piganeau G."/>
        </authorList>
    </citation>
    <scope>NUCLEOTIDE SEQUENCE [LARGE SCALE GENOMIC DNA]</scope>
    <source>
        <strain evidence="9">OTTH 0595 / CCAP 157/2 / RCC745</strain>
    </source>
</reference>
<dbReference type="GO" id="GO:0000139">
    <property type="term" value="C:Golgi membrane"/>
    <property type="evidence" value="ECO:0007669"/>
    <property type="project" value="UniProtKB-SubCell"/>
</dbReference>
<reference evidence="9" key="1">
    <citation type="journal article" date="2006" name="Proc. Natl. Acad. Sci. U.S.A.">
        <title>Genome analysis of the smallest free-living eukaryote Ostreococcus tauri unveils many unique features.</title>
        <authorList>
            <person name="Derelle E."/>
            <person name="Ferraz C."/>
            <person name="Rombauts S."/>
            <person name="Rouze P."/>
            <person name="Worden A.Z."/>
            <person name="Robbens S."/>
            <person name="Partensky F."/>
            <person name="Degroeve S."/>
            <person name="Echeynie S."/>
            <person name="Cooke R."/>
            <person name="Saeys Y."/>
            <person name="Wuyts J."/>
            <person name="Jabbari K."/>
            <person name="Bowler C."/>
            <person name="Panaud O."/>
            <person name="Piegu B."/>
            <person name="Ball S.G."/>
            <person name="Ral J.-P."/>
            <person name="Bouget F.-Y."/>
            <person name="Piganeau G."/>
            <person name="De Baets B."/>
            <person name="Picard A."/>
            <person name="Delseny M."/>
            <person name="Demaille J."/>
            <person name="Van de Peer Y."/>
            <person name="Moreau H."/>
        </authorList>
    </citation>
    <scope>NUCLEOTIDE SEQUENCE [LARGE SCALE GENOMIC DNA]</scope>
    <source>
        <strain evidence="9">OTTH 0595 / CCAP 157/2 / RCC745</strain>
    </source>
</reference>
<evidence type="ECO:0000313" key="8">
    <source>
        <dbReference type="EMBL" id="CEF97177.1"/>
    </source>
</evidence>
<evidence type="ECO:0000256" key="1">
    <source>
        <dbReference type="ARBA" id="ARBA00004141"/>
    </source>
</evidence>
<dbReference type="FunCoup" id="A0A090M3C6">
    <property type="interactions" value="1954"/>
</dbReference>
<evidence type="ECO:0000259" key="7">
    <source>
        <dbReference type="Pfam" id="PF04893"/>
    </source>
</evidence>
<dbReference type="GeneID" id="9833677"/>
<keyword evidence="5 6" id="KW-0472">Membrane</keyword>
<dbReference type="PANTHER" id="PTHR21236:SF2">
    <property type="entry name" value="PROTEIN YIPF"/>
    <property type="match status" value="1"/>
</dbReference>
<proteinExistence type="inferred from homology"/>
<dbReference type="InParanoid" id="A0A090M3C6"/>
<feature type="transmembrane region" description="Helical" evidence="6">
    <location>
        <begin position="169"/>
        <end position="191"/>
    </location>
</feature>
<dbReference type="AlphaFoldDB" id="A0A090M3C6"/>
<dbReference type="RefSeq" id="XP_003078243.2">
    <property type="nucleotide sequence ID" value="XM_003078195.2"/>
</dbReference>
<accession>A0A090M3C6</accession>
<comment type="caution">
    <text evidence="8">The sequence shown here is derived from an EMBL/GenBank/DDBJ whole genome shotgun (WGS) entry which is preliminary data.</text>
</comment>
<feature type="transmembrane region" description="Helical" evidence="6">
    <location>
        <begin position="233"/>
        <end position="250"/>
    </location>
</feature>
<feature type="transmembrane region" description="Helical" evidence="6">
    <location>
        <begin position="139"/>
        <end position="157"/>
    </location>
</feature>
<evidence type="ECO:0000256" key="4">
    <source>
        <dbReference type="ARBA" id="ARBA00022989"/>
    </source>
</evidence>
<protein>
    <recommendedName>
        <fullName evidence="6">Protein YIP</fullName>
    </recommendedName>
</protein>